<comment type="caution">
    <text evidence="2">The sequence shown here is derived from an EMBL/GenBank/DDBJ whole genome shotgun (WGS) entry which is preliminary data.</text>
</comment>
<dbReference type="Pfam" id="PF00903">
    <property type="entry name" value="Glyoxalase"/>
    <property type="match status" value="1"/>
</dbReference>
<protein>
    <submittedName>
        <fullName evidence="2">Glyoxalase</fullName>
    </submittedName>
</protein>
<dbReference type="PANTHER" id="PTHR36503:SF2">
    <property type="entry name" value="BLR2408 PROTEIN"/>
    <property type="match status" value="1"/>
</dbReference>
<evidence type="ECO:0000313" key="2">
    <source>
        <dbReference type="EMBL" id="GAK48314.1"/>
    </source>
</evidence>
<evidence type="ECO:0000259" key="1">
    <source>
        <dbReference type="PROSITE" id="PS51819"/>
    </source>
</evidence>
<sequence>MAKMVFVNLPVTDMERSIKFYTELGFKQNLDFSDANGAGMMWDENIWIMLLTHDFYRKFLKDQDLADTKLTSGSMTAFSMESIDEVKQFAKTAKANGGDYYHVEMDIPEDQMYELEVKDPDGNVLSASWMNMEMS</sequence>
<keyword evidence="3" id="KW-1185">Reference proteome</keyword>
<dbReference type="InterPro" id="IPR029068">
    <property type="entry name" value="Glyas_Bleomycin-R_OHBP_Dase"/>
</dbReference>
<accession>A0A081BJU6</accession>
<dbReference type="SUPFAM" id="SSF54593">
    <property type="entry name" value="Glyoxalase/Bleomycin resistance protein/Dihydroxybiphenyl dioxygenase"/>
    <property type="match status" value="1"/>
</dbReference>
<dbReference type="EMBL" id="BBJM01000025">
    <property type="protein sequence ID" value="GAK48314.1"/>
    <property type="molecule type" value="Genomic_DNA"/>
</dbReference>
<organism evidence="2 3">
    <name type="scientific">Secundilactobacillus oryzae JCM 18671</name>
    <dbReference type="NCBI Taxonomy" id="1291743"/>
    <lineage>
        <taxon>Bacteria</taxon>
        <taxon>Bacillati</taxon>
        <taxon>Bacillota</taxon>
        <taxon>Bacilli</taxon>
        <taxon>Lactobacillales</taxon>
        <taxon>Lactobacillaceae</taxon>
        <taxon>Secundilactobacillus</taxon>
    </lineage>
</organism>
<proteinExistence type="predicted"/>
<dbReference type="eggNOG" id="COG3607">
    <property type="taxonomic scope" value="Bacteria"/>
</dbReference>
<dbReference type="Gene3D" id="3.10.180.10">
    <property type="entry name" value="2,3-Dihydroxybiphenyl 1,2-Dioxygenase, domain 1"/>
    <property type="match status" value="1"/>
</dbReference>
<reference evidence="2" key="1">
    <citation type="journal article" date="2014" name="Genome Announc.">
        <title>Draft Genome Sequence of Lactobacillus oryzae Strain SG293T.</title>
        <authorList>
            <person name="Tanizawa Y."/>
            <person name="Fujisawa T."/>
            <person name="Mochizuki T."/>
            <person name="Kaminuma E."/>
            <person name="Nakamura Y."/>
            <person name="Tohno M."/>
        </authorList>
    </citation>
    <scope>NUCLEOTIDE SEQUENCE [LARGE SCALE GENOMIC DNA]</scope>
    <source>
        <strain evidence="2">SG293</strain>
    </source>
</reference>
<dbReference type="RefSeq" id="WP_034528674.1">
    <property type="nucleotide sequence ID" value="NZ_BBAZ01000024.1"/>
</dbReference>
<dbReference type="InterPro" id="IPR037523">
    <property type="entry name" value="VOC_core"/>
</dbReference>
<gene>
    <name evidence="2" type="ORF">LOSG293_250050</name>
</gene>
<evidence type="ECO:0000313" key="3">
    <source>
        <dbReference type="Proteomes" id="UP000028700"/>
    </source>
</evidence>
<dbReference type="Proteomes" id="UP000028700">
    <property type="component" value="Unassembled WGS sequence"/>
</dbReference>
<dbReference type="OrthoDB" id="9798430at2"/>
<dbReference type="PANTHER" id="PTHR36503">
    <property type="entry name" value="BLR2520 PROTEIN"/>
    <property type="match status" value="1"/>
</dbReference>
<feature type="domain" description="VOC" evidence="1">
    <location>
        <begin position="3"/>
        <end position="130"/>
    </location>
</feature>
<dbReference type="STRING" id="1291743.LOSG293_250050"/>
<name>A0A081BJU6_9LACO</name>
<dbReference type="InterPro" id="IPR004360">
    <property type="entry name" value="Glyas_Fos-R_dOase_dom"/>
</dbReference>
<dbReference type="PROSITE" id="PS51819">
    <property type="entry name" value="VOC"/>
    <property type="match status" value="1"/>
</dbReference>
<dbReference type="AlphaFoldDB" id="A0A081BJU6"/>